<dbReference type="Gene3D" id="3.40.220.10">
    <property type="entry name" value="Leucine Aminopeptidase, subunit E, domain 1"/>
    <property type="match status" value="1"/>
</dbReference>
<keyword evidence="3" id="KW-1185">Reference proteome</keyword>
<dbReference type="SUPFAM" id="SSF52949">
    <property type="entry name" value="Macro domain-like"/>
    <property type="match status" value="1"/>
</dbReference>
<protein>
    <recommendedName>
        <fullName evidence="1">Macro domain-containing protein</fullName>
    </recommendedName>
</protein>
<dbReference type="PROSITE" id="PS51154">
    <property type="entry name" value="MACRO"/>
    <property type="match status" value="1"/>
</dbReference>
<organism evidence="2 3">
    <name type="scientific">Deinococcus radiotolerans</name>
    <dbReference type="NCBI Taxonomy" id="1309407"/>
    <lineage>
        <taxon>Bacteria</taxon>
        <taxon>Thermotogati</taxon>
        <taxon>Deinococcota</taxon>
        <taxon>Deinococci</taxon>
        <taxon>Deinococcales</taxon>
        <taxon>Deinococcaceae</taxon>
        <taxon>Deinococcus</taxon>
    </lineage>
</organism>
<dbReference type="InterPro" id="IPR002589">
    <property type="entry name" value="Macro_dom"/>
</dbReference>
<dbReference type="SMART" id="SM00506">
    <property type="entry name" value="A1pp"/>
    <property type="match status" value="1"/>
</dbReference>
<reference evidence="3" key="1">
    <citation type="journal article" date="2019" name="Int. J. Syst. Evol. Microbiol.">
        <title>The Global Catalogue of Microorganisms (GCM) 10K type strain sequencing project: providing services to taxonomists for standard genome sequencing and annotation.</title>
        <authorList>
            <consortium name="The Broad Institute Genomics Platform"/>
            <consortium name="The Broad Institute Genome Sequencing Center for Infectious Disease"/>
            <person name="Wu L."/>
            <person name="Ma J."/>
        </authorList>
    </citation>
    <scope>NUCLEOTIDE SEQUENCE [LARGE SCALE GENOMIC DNA]</scope>
    <source>
        <strain evidence="3">JCM 19173</strain>
    </source>
</reference>
<evidence type="ECO:0000313" key="2">
    <source>
        <dbReference type="EMBL" id="GGL08972.1"/>
    </source>
</evidence>
<accession>A0ABQ2FN01</accession>
<gene>
    <name evidence="2" type="ORF">GCM10010844_29620</name>
</gene>
<evidence type="ECO:0000313" key="3">
    <source>
        <dbReference type="Proteomes" id="UP000604341"/>
    </source>
</evidence>
<dbReference type="EMBL" id="BMPE01000010">
    <property type="protein sequence ID" value="GGL08972.1"/>
    <property type="molecule type" value="Genomic_DNA"/>
</dbReference>
<comment type="caution">
    <text evidence="2">The sequence shown here is derived from an EMBL/GenBank/DDBJ whole genome shotgun (WGS) entry which is preliminary data.</text>
</comment>
<name>A0ABQ2FN01_9DEIO</name>
<dbReference type="Pfam" id="PF01661">
    <property type="entry name" value="Macro"/>
    <property type="match status" value="1"/>
</dbReference>
<proteinExistence type="predicted"/>
<sequence>MSISDIQIELRDIKPDLVAAWRRHFHDCPSVTVSEGDIFGRTADVIVSPANSFGFMDGGIDLAYSNHFGWQLSEALQDLILERHDGELPVGQAELLPTGHRDIPWMISAPTMRVPSVILHTPNAYLAFRAALRAVRHHNATHPVPIRSLLCPGLGTAIGRLPSEVCAKQMRAAFDAVVMGNKPRFEHFSDAVGWHTQMIRDDL</sequence>
<dbReference type="InterPro" id="IPR043472">
    <property type="entry name" value="Macro_dom-like"/>
</dbReference>
<dbReference type="RefSeq" id="WP_189069767.1">
    <property type="nucleotide sequence ID" value="NZ_BMPE01000010.1"/>
</dbReference>
<feature type="domain" description="Macro" evidence="1">
    <location>
        <begin position="18"/>
        <end position="203"/>
    </location>
</feature>
<evidence type="ECO:0000259" key="1">
    <source>
        <dbReference type="PROSITE" id="PS51154"/>
    </source>
</evidence>
<dbReference type="Proteomes" id="UP000604341">
    <property type="component" value="Unassembled WGS sequence"/>
</dbReference>